<feature type="transmembrane region" description="Helical" evidence="2">
    <location>
        <begin position="104"/>
        <end position="126"/>
    </location>
</feature>
<protein>
    <recommendedName>
        <fullName evidence="5">DUF1440 domain-containing protein</fullName>
    </recommendedName>
</protein>
<keyword evidence="2" id="KW-1133">Transmembrane helix</keyword>
<dbReference type="AlphaFoldDB" id="A0A1S6QIA1"/>
<dbReference type="OrthoDB" id="1629003at2"/>
<dbReference type="EMBL" id="CP018906">
    <property type="protein sequence ID" value="AQW21319.1"/>
    <property type="molecule type" value="Genomic_DNA"/>
</dbReference>
<organism evidence="3 4">
    <name type="scientific">Lentilactobacillus curieae</name>
    <dbReference type="NCBI Taxonomy" id="1138822"/>
    <lineage>
        <taxon>Bacteria</taxon>
        <taxon>Bacillati</taxon>
        <taxon>Bacillota</taxon>
        <taxon>Bacilli</taxon>
        <taxon>Lactobacillales</taxon>
        <taxon>Lactobacillaceae</taxon>
        <taxon>Lentilactobacillus</taxon>
    </lineage>
</organism>
<proteinExistence type="predicted"/>
<dbReference type="InterPro" id="IPR009898">
    <property type="entry name" value="DUF1440"/>
</dbReference>
<feature type="transmembrane region" description="Helical" evidence="2">
    <location>
        <begin position="72"/>
        <end position="92"/>
    </location>
</feature>
<keyword evidence="4" id="KW-1185">Reference proteome</keyword>
<keyword evidence="2" id="KW-0812">Transmembrane</keyword>
<evidence type="ECO:0000256" key="2">
    <source>
        <dbReference type="SAM" id="Phobius"/>
    </source>
</evidence>
<evidence type="ECO:0000313" key="3">
    <source>
        <dbReference type="EMBL" id="AQW21319.1"/>
    </source>
</evidence>
<name>A0A1S6QIA1_9LACO</name>
<evidence type="ECO:0000313" key="4">
    <source>
        <dbReference type="Proteomes" id="UP000030361"/>
    </source>
</evidence>
<evidence type="ECO:0000256" key="1">
    <source>
        <dbReference type="SAM" id="MobiDB-lite"/>
    </source>
</evidence>
<gene>
    <name evidence="3" type="ORF">PL11_004945</name>
</gene>
<accession>A0A1S6QIA1</accession>
<dbReference type="Pfam" id="PF07274">
    <property type="entry name" value="DUF1440"/>
    <property type="match status" value="1"/>
</dbReference>
<dbReference type="KEGG" id="lcu:PL11_004945"/>
<keyword evidence="2" id="KW-0472">Membrane</keyword>
<sequence>MTKKTSIIKIAAAGAAAGVVSGFVKLGWEALLPPRTPERDATNPPQATLEKMGMSKEQSHATYTYSNHEIPWMSLVVHFTFSSTFGAMYAVAGHYVPLFKLGRGVFWGLGVWAGAHLLGMPAMGVVPSVKEQPAEEHISEAAGHAVWNWVNDAVTDELLNRKK</sequence>
<reference evidence="3 4" key="1">
    <citation type="journal article" date="2015" name="Genome Announc.">
        <title>Genome Sequence of Lactobacillus curieae CCTCC M 2011381T, a Novel Producer of Gamma-aminobutyric Acid.</title>
        <authorList>
            <person name="Wang Y."/>
            <person name="Wang Y."/>
            <person name="Lang C."/>
            <person name="Wei D."/>
            <person name="Xu P."/>
            <person name="Xie J."/>
        </authorList>
    </citation>
    <scope>NUCLEOTIDE SEQUENCE [LARGE SCALE GENOMIC DNA]</scope>
    <source>
        <strain evidence="3 4">CCTCC M 2011381</strain>
    </source>
</reference>
<dbReference type="Proteomes" id="UP000030361">
    <property type="component" value="Chromosome"/>
</dbReference>
<dbReference type="RefSeq" id="WP_035167771.1">
    <property type="nucleotide sequence ID" value="NZ_CP018906.1"/>
</dbReference>
<dbReference type="eggNOG" id="COG3477">
    <property type="taxonomic scope" value="Bacteria"/>
</dbReference>
<evidence type="ECO:0008006" key="5">
    <source>
        <dbReference type="Google" id="ProtNLM"/>
    </source>
</evidence>
<feature type="region of interest" description="Disordered" evidence="1">
    <location>
        <begin position="34"/>
        <end position="53"/>
    </location>
</feature>
<feature type="transmembrane region" description="Helical" evidence="2">
    <location>
        <begin position="7"/>
        <end position="28"/>
    </location>
</feature>